<keyword evidence="7 9" id="KW-0472">Membrane</keyword>
<dbReference type="STRING" id="984486.A0A1E3QHM5"/>
<gene>
    <name evidence="11" type="ORF">BABINDRAFT_163704</name>
</gene>
<dbReference type="InterPro" id="IPR004841">
    <property type="entry name" value="AA-permease/SLC12A_dom"/>
</dbReference>
<feature type="transmembrane region" description="Helical" evidence="9">
    <location>
        <begin position="494"/>
        <end position="518"/>
    </location>
</feature>
<evidence type="ECO:0000256" key="4">
    <source>
        <dbReference type="ARBA" id="ARBA00022692"/>
    </source>
</evidence>
<protein>
    <recommendedName>
        <fullName evidence="10">Amino acid permease/ SLC12A domain-containing protein</fullName>
    </recommendedName>
</protein>
<feature type="domain" description="Amino acid permease/ SLC12A" evidence="10">
    <location>
        <begin position="84"/>
        <end position="548"/>
    </location>
</feature>
<evidence type="ECO:0000256" key="7">
    <source>
        <dbReference type="ARBA" id="ARBA00023136"/>
    </source>
</evidence>
<dbReference type="EMBL" id="KV454442">
    <property type="protein sequence ID" value="ODQ77196.1"/>
    <property type="molecule type" value="Genomic_DNA"/>
</dbReference>
<accession>A0A1E3QHM5</accession>
<feature type="transmembrane region" description="Helical" evidence="9">
    <location>
        <begin position="194"/>
        <end position="214"/>
    </location>
</feature>
<feature type="transmembrane region" description="Helical" evidence="9">
    <location>
        <begin position="417"/>
        <end position="436"/>
    </location>
</feature>
<evidence type="ECO:0000256" key="6">
    <source>
        <dbReference type="ARBA" id="ARBA00022989"/>
    </source>
</evidence>
<evidence type="ECO:0000259" key="10">
    <source>
        <dbReference type="Pfam" id="PF00324"/>
    </source>
</evidence>
<feature type="transmembrane region" description="Helical" evidence="9">
    <location>
        <begin position="112"/>
        <end position="141"/>
    </location>
</feature>
<evidence type="ECO:0000256" key="8">
    <source>
        <dbReference type="SAM" id="MobiDB-lite"/>
    </source>
</evidence>
<dbReference type="Pfam" id="PF00324">
    <property type="entry name" value="AA_permease"/>
    <property type="match status" value="1"/>
</dbReference>
<comment type="subcellular location">
    <subcellularLocation>
        <location evidence="1">Membrane</location>
        <topology evidence="1">Multi-pass membrane protein</topology>
    </subcellularLocation>
</comment>
<evidence type="ECO:0000256" key="2">
    <source>
        <dbReference type="ARBA" id="ARBA00006983"/>
    </source>
</evidence>
<organism evidence="11 12">
    <name type="scientific">Babjeviella inositovora NRRL Y-12698</name>
    <dbReference type="NCBI Taxonomy" id="984486"/>
    <lineage>
        <taxon>Eukaryota</taxon>
        <taxon>Fungi</taxon>
        <taxon>Dikarya</taxon>
        <taxon>Ascomycota</taxon>
        <taxon>Saccharomycotina</taxon>
        <taxon>Pichiomycetes</taxon>
        <taxon>Serinales incertae sedis</taxon>
        <taxon>Babjeviella</taxon>
    </lineage>
</organism>
<dbReference type="RefSeq" id="XP_018982524.1">
    <property type="nucleotide sequence ID" value="XM_019130054.1"/>
</dbReference>
<dbReference type="InterPro" id="IPR050524">
    <property type="entry name" value="APC_YAT"/>
</dbReference>
<dbReference type="OrthoDB" id="10062876at2759"/>
<keyword evidence="5" id="KW-0029">Amino-acid transport</keyword>
<keyword evidence="12" id="KW-1185">Reference proteome</keyword>
<feature type="transmembrane region" description="Helical" evidence="9">
    <location>
        <begin position="85"/>
        <end position="106"/>
    </location>
</feature>
<reference evidence="12" key="1">
    <citation type="submission" date="2016-05" db="EMBL/GenBank/DDBJ databases">
        <title>Comparative genomics of biotechnologically important yeasts.</title>
        <authorList>
            <consortium name="DOE Joint Genome Institute"/>
            <person name="Riley R."/>
            <person name="Haridas S."/>
            <person name="Wolfe K.H."/>
            <person name="Lopes M.R."/>
            <person name="Hittinger C.T."/>
            <person name="Goker M."/>
            <person name="Salamov A."/>
            <person name="Wisecaver J."/>
            <person name="Long T.M."/>
            <person name="Aerts A.L."/>
            <person name="Barry K."/>
            <person name="Choi C."/>
            <person name="Clum A."/>
            <person name="Coughlan A.Y."/>
            <person name="Deshpande S."/>
            <person name="Douglass A.P."/>
            <person name="Hanson S.J."/>
            <person name="Klenk H.-P."/>
            <person name="Labutti K."/>
            <person name="Lapidus A."/>
            <person name="Lindquist E."/>
            <person name="Lipzen A."/>
            <person name="Meier-Kolthoff J.P."/>
            <person name="Ohm R.A."/>
            <person name="Otillar R.P."/>
            <person name="Pangilinan J."/>
            <person name="Peng Y."/>
            <person name="Rokas A."/>
            <person name="Rosa C.A."/>
            <person name="Scheuner C."/>
            <person name="Sibirny A.A."/>
            <person name="Slot J.C."/>
            <person name="Stielow J.B."/>
            <person name="Sun H."/>
            <person name="Kurtzman C.P."/>
            <person name="Blackwell M."/>
            <person name="Grigoriev I.V."/>
            <person name="Jeffries T.W."/>
        </authorList>
    </citation>
    <scope>NUCLEOTIDE SEQUENCE [LARGE SCALE GENOMIC DNA]</scope>
    <source>
        <strain evidence="12">NRRL Y-12698</strain>
    </source>
</reference>
<dbReference type="AlphaFoldDB" id="A0A1E3QHM5"/>
<feature type="transmembrane region" description="Helical" evidence="9">
    <location>
        <begin position="371"/>
        <end position="391"/>
    </location>
</feature>
<dbReference type="GeneID" id="30147907"/>
<dbReference type="FunFam" id="1.20.1740.10:FF:000006">
    <property type="entry name" value="General amino acid permease"/>
    <property type="match status" value="1"/>
</dbReference>
<name>A0A1E3QHM5_9ASCO</name>
<keyword evidence="3" id="KW-0813">Transport</keyword>
<evidence type="ECO:0000256" key="3">
    <source>
        <dbReference type="ARBA" id="ARBA00022448"/>
    </source>
</evidence>
<feature type="transmembrane region" description="Helical" evidence="9">
    <location>
        <begin position="315"/>
        <end position="336"/>
    </location>
</feature>
<comment type="similarity">
    <text evidence="2">Belongs to the amino acid-polyamine-organocation (APC) superfamily. YAT (TC 2.A.3.10) family.</text>
</comment>
<evidence type="ECO:0000256" key="1">
    <source>
        <dbReference type="ARBA" id="ARBA00004141"/>
    </source>
</evidence>
<evidence type="ECO:0000256" key="9">
    <source>
        <dbReference type="SAM" id="Phobius"/>
    </source>
</evidence>
<dbReference type="PIRSF" id="PIRSF006060">
    <property type="entry name" value="AA_transporter"/>
    <property type="match status" value="1"/>
</dbReference>
<proteinExistence type="inferred from homology"/>
<sequence>MNNIELQETAEVGSSRLSQEKAPSYYPAGETPNLSHSSEKKTNPTASSIQNSSNDEDDDESFTNSTAAQAYEHQKTQRQLKSRHIQLIAIGGSIGTGLFVTIATGLTRAGPLGLLIAVVFWTTVILALTSMVAEMVCYMPVASPFISMSGRVVDEAYEVTAGWNFFLMEACYIPFEITAVNGMIHFWRDDYSPAITLCIQIVIYTGINVFAVKWYGESEFWLSIGKLVLCIGLLIFTLVSMCGGNPSHDAFGFRYWKNPGLFGTYVTTGGMGRFQGWLAALSNACFFVVGPEYMSMAAGECENPRKVLPVAYKTVIYRLALFYIGGALSVGILVAYNDPVLLEKLTSSSSNSAASPYVIAMQNMGIKVLPHIVNGLVLSAAFSAGNSYLYCSSRSLYALALKGYAPKVLRAVNGQGVPYYCVAIGFCFSCLALLQLGSSASVVLDWIVNLCTGAQMLNYAHMCVTYLSFYRAMKAQGIDRNGLPYRAWFQPYSSYYATFFIWIMVFILGYTVFMPGWWSVENFLFSYLMIFINIAIFVFWKVLKRTKFIKPEEVDFVWGLDEIEEHEYEFYAKLEAEGKSGQPETWWSKIMVWLF</sequence>
<evidence type="ECO:0000256" key="5">
    <source>
        <dbReference type="ARBA" id="ARBA00022970"/>
    </source>
</evidence>
<dbReference type="PANTHER" id="PTHR43341">
    <property type="entry name" value="AMINO ACID PERMEASE"/>
    <property type="match status" value="1"/>
</dbReference>
<feature type="transmembrane region" description="Helical" evidence="9">
    <location>
        <begin position="524"/>
        <end position="543"/>
    </location>
</feature>
<feature type="transmembrane region" description="Helical" evidence="9">
    <location>
        <begin position="220"/>
        <end position="239"/>
    </location>
</feature>
<evidence type="ECO:0000313" key="12">
    <source>
        <dbReference type="Proteomes" id="UP000094336"/>
    </source>
</evidence>
<feature type="transmembrane region" description="Helical" evidence="9">
    <location>
        <begin position="456"/>
        <end position="473"/>
    </location>
</feature>
<keyword evidence="4 9" id="KW-0812">Transmembrane</keyword>
<dbReference type="PROSITE" id="PS00218">
    <property type="entry name" value="AMINO_ACID_PERMEASE_1"/>
    <property type="match status" value="1"/>
</dbReference>
<feature type="region of interest" description="Disordered" evidence="8">
    <location>
        <begin position="1"/>
        <end position="63"/>
    </location>
</feature>
<dbReference type="Proteomes" id="UP000094336">
    <property type="component" value="Unassembled WGS sequence"/>
</dbReference>
<dbReference type="GO" id="GO:0015171">
    <property type="term" value="F:amino acid transmembrane transporter activity"/>
    <property type="evidence" value="ECO:0007669"/>
    <property type="project" value="TreeGrafter"/>
</dbReference>
<dbReference type="PANTHER" id="PTHR43341:SF15">
    <property type="entry name" value="GENERAL AMINO ACID PERMEASE AGP2"/>
    <property type="match status" value="1"/>
</dbReference>
<evidence type="ECO:0000313" key="11">
    <source>
        <dbReference type="EMBL" id="ODQ77196.1"/>
    </source>
</evidence>
<dbReference type="Gene3D" id="1.20.1740.10">
    <property type="entry name" value="Amino acid/polyamine transporter I"/>
    <property type="match status" value="1"/>
</dbReference>
<keyword evidence="6 9" id="KW-1133">Transmembrane helix</keyword>
<dbReference type="InterPro" id="IPR004840">
    <property type="entry name" value="Amino_acid_permease_CS"/>
</dbReference>
<dbReference type="GO" id="GO:0016020">
    <property type="term" value="C:membrane"/>
    <property type="evidence" value="ECO:0007669"/>
    <property type="project" value="UniProtKB-SubCell"/>
</dbReference>